<sequence>MDQQGMRIGLDALVASLRAAGEDTRLRILALLDQGELSVSDLTDILGQSQPRISRHLKLMAEAGLVVRHREGAWAFFRIADRDPAGQLARQIVGRVDPVDPVLAADRGRLAAVRSARAAVAQAYFDRHAAEWDRIRSLHVADDVVEAAILDCIGAEPVRALLDLGTGTGRLLALLAGRAGRLVGVDTNHAMLAVARANLERAGVIRAELRQGDIYALPVERGAFDLVLVHQVLHYLDDPGRAIREAALALAPGGKLVVVDFAPHGLEFLRERHAHRRLGFERAQVEAWFEDAGVEALDHRTLETAGEAGDKLTVSLWVGRGRRTAPGPVKEVA</sequence>
<dbReference type="Gene3D" id="3.40.50.150">
    <property type="entry name" value="Vaccinia Virus protein VP39"/>
    <property type="match status" value="1"/>
</dbReference>
<evidence type="ECO:0000313" key="2">
    <source>
        <dbReference type="EMBL" id="MCP8937163.1"/>
    </source>
</evidence>
<dbReference type="EMBL" id="JANCLU010000001">
    <property type="protein sequence ID" value="MCP8937163.1"/>
    <property type="molecule type" value="Genomic_DNA"/>
</dbReference>
<dbReference type="SUPFAM" id="SSF46785">
    <property type="entry name" value="Winged helix' DNA-binding domain"/>
    <property type="match status" value="1"/>
</dbReference>
<gene>
    <name evidence="2" type="ORF">NK718_01410</name>
</gene>
<dbReference type="PANTHER" id="PTHR43861">
    <property type="entry name" value="TRANS-ACONITATE 2-METHYLTRANSFERASE-RELATED"/>
    <property type="match status" value="1"/>
</dbReference>
<evidence type="ECO:0000313" key="3">
    <source>
        <dbReference type="Proteomes" id="UP001205890"/>
    </source>
</evidence>
<dbReference type="NCBIfam" id="NF033788">
    <property type="entry name" value="HTH_metalloreg"/>
    <property type="match status" value="1"/>
</dbReference>
<organism evidence="2 3">
    <name type="scientific">Alsobacter ponti</name>
    <dbReference type="NCBI Taxonomy" id="2962936"/>
    <lineage>
        <taxon>Bacteria</taxon>
        <taxon>Pseudomonadati</taxon>
        <taxon>Pseudomonadota</taxon>
        <taxon>Alphaproteobacteria</taxon>
        <taxon>Hyphomicrobiales</taxon>
        <taxon>Alsobacteraceae</taxon>
        <taxon>Alsobacter</taxon>
    </lineage>
</organism>
<evidence type="ECO:0000259" key="1">
    <source>
        <dbReference type="PROSITE" id="PS50987"/>
    </source>
</evidence>
<reference evidence="2 3" key="1">
    <citation type="submission" date="2022-07" db="EMBL/GenBank/DDBJ databases">
        <authorList>
            <person name="Li W.-J."/>
            <person name="Deng Q.-Q."/>
        </authorList>
    </citation>
    <scope>NUCLEOTIDE SEQUENCE [LARGE SCALE GENOMIC DNA]</scope>
    <source>
        <strain evidence="2 3">SYSU M60028</strain>
    </source>
</reference>
<dbReference type="InterPro" id="IPR001845">
    <property type="entry name" value="HTH_ArsR_DNA-bd_dom"/>
</dbReference>
<comment type="caution">
    <text evidence="2">The sequence shown here is derived from an EMBL/GenBank/DDBJ whole genome shotgun (WGS) entry which is preliminary data.</text>
</comment>
<dbReference type="InterPro" id="IPR029063">
    <property type="entry name" value="SAM-dependent_MTases_sf"/>
</dbReference>
<dbReference type="SMART" id="SM00418">
    <property type="entry name" value="HTH_ARSR"/>
    <property type="match status" value="1"/>
</dbReference>
<dbReference type="Proteomes" id="UP001205890">
    <property type="component" value="Unassembled WGS sequence"/>
</dbReference>
<protein>
    <submittedName>
        <fullName evidence="2">Metalloregulator ArsR/SmtB family transcription factor</fullName>
    </submittedName>
</protein>
<dbReference type="InterPro" id="IPR011991">
    <property type="entry name" value="ArsR-like_HTH"/>
</dbReference>
<dbReference type="InterPro" id="IPR036390">
    <property type="entry name" value="WH_DNA-bd_sf"/>
</dbReference>
<dbReference type="RefSeq" id="WP_254737833.1">
    <property type="nucleotide sequence ID" value="NZ_JANCLU010000001.1"/>
</dbReference>
<dbReference type="Pfam" id="PF08241">
    <property type="entry name" value="Methyltransf_11"/>
    <property type="match status" value="1"/>
</dbReference>
<dbReference type="InterPro" id="IPR013216">
    <property type="entry name" value="Methyltransf_11"/>
</dbReference>
<dbReference type="SUPFAM" id="SSF53335">
    <property type="entry name" value="S-adenosyl-L-methionine-dependent methyltransferases"/>
    <property type="match status" value="1"/>
</dbReference>
<proteinExistence type="predicted"/>
<dbReference type="Pfam" id="PF01022">
    <property type="entry name" value="HTH_5"/>
    <property type="match status" value="1"/>
</dbReference>
<dbReference type="InterPro" id="IPR036388">
    <property type="entry name" value="WH-like_DNA-bd_sf"/>
</dbReference>
<dbReference type="Gene3D" id="1.10.10.10">
    <property type="entry name" value="Winged helix-like DNA-binding domain superfamily/Winged helix DNA-binding domain"/>
    <property type="match status" value="1"/>
</dbReference>
<name>A0ABT1L8B7_9HYPH</name>
<accession>A0ABT1L8B7</accession>
<dbReference type="CDD" id="cd02440">
    <property type="entry name" value="AdoMet_MTases"/>
    <property type="match status" value="1"/>
</dbReference>
<keyword evidence="3" id="KW-1185">Reference proteome</keyword>
<dbReference type="PRINTS" id="PR00778">
    <property type="entry name" value="HTHARSR"/>
</dbReference>
<dbReference type="CDD" id="cd00090">
    <property type="entry name" value="HTH_ARSR"/>
    <property type="match status" value="1"/>
</dbReference>
<feature type="domain" description="HTH arsR-type" evidence="1">
    <location>
        <begin position="5"/>
        <end position="100"/>
    </location>
</feature>
<dbReference type="PROSITE" id="PS50987">
    <property type="entry name" value="HTH_ARSR_2"/>
    <property type="match status" value="1"/>
</dbReference>